<protein>
    <submittedName>
        <fullName evidence="1">Uncharacterized protein</fullName>
    </submittedName>
</protein>
<dbReference type="RefSeq" id="WP_209380059.1">
    <property type="nucleotide sequence ID" value="NZ_JAGIZB010000012.1"/>
</dbReference>
<evidence type="ECO:0000313" key="2">
    <source>
        <dbReference type="Proteomes" id="UP000681594"/>
    </source>
</evidence>
<organism evidence="1 2">
    <name type="scientific">Pararoseomonas baculiformis</name>
    <dbReference type="NCBI Taxonomy" id="2820812"/>
    <lineage>
        <taxon>Bacteria</taxon>
        <taxon>Pseudomonadati</taxon>
        <taxon>Pseudomonadota</taxon>
        <taxon>Alphaproteobacteria</taxon>
        <taxon>Acetobacterales</taxon>
        <taxon>Acetobacteraceae</taxon>
        <taxon>Pararoseomonas</taxon>
    </lineage>
</organism>
<sequence>MLNIESTARGSNMREIRLTFRVTAGPMKIDLSRSNVRILTLGRGYQPVEGLPATAIPAGAARQIWVRFEIEEPVRDPILSLTDDMFTPRGEVRRALPSY</sequence>
<dbReference type="EMBL" id="JAGIZB010000012">
    <property type="protein sequence ID" value="MBP0445791.1"/>
    <property type="molecule type" value="Genomic_DNA"/>
</dbReference>
<keyword evidence="2" id="KW-1185">Reference proteome</keyword>
<gene>
    <name evidence="1" type="ORF">J8J14_13505</name>
</gene>
<evidence type="ECO:0000313" key="1">
    <source>
        <dbReference type="EMBL" id="MBP0445791.1"/>
    </source>
</evidence>
<name>A0ABS4AFI9_9PROT</name>
<accession>A0ABS4AFI9</accession>
<dbReference type="Proteomes" id="UP000681594">
    <property type="component" value="Unassembled WGS sequence"/>
</dbReference>
<reference evidence="1 2" key="1">
    <citation type="submission" date="2021-03" db="EMBL/GenBank/DDBJ databases">
        <authorList>
            <person name="So Y."/>
        </authorList>
    </citation>
    <scope>NUCLEOTIDE SEQUENCE [LARGE SCALE GENOMIC DNA]</scope>
    <source>
        <strain evidence="1 2">SSH11</strain>
    </source>
</reference>
<proteinExistence type="predicted"/>
<comment type="caution">
    <text evidence="1">The sequence shown here is derived from an EMBL/GenBank/DDBJ whole genome shotgun (WGS) entry which is preliminary data.</text>
</comment>